<dbReference type="EMBL" id="LMTZ01000107">
    <property type="protein sequence ID" value="KST65424.1"/>
    <property type="molecule type" value="Genomic_DNA"/>
</dbReference>
<gene>
    <name evidence="2" type="ORF">BC008_23535</name>
    <name evidence="1" type="ORF">BC008_41545</name>
</gene>
<dbReference type="SUPFAM" id="SSF46689">
    <property type="entry name" value="Homeodomain-like"/>
    <property type="match status" value="1"/>
</dbReference>
<evidence type="ECO:0000313" key="2">
    <source>
        <dbReference type="EMBL" id="KST65953.1"/>
    </source>
</evidence>
<dbReference type="InterPro" id="IPR009057">
    <property type="entry name" value="Homeodomain-like_sf"/>
</dbReference>
<name>A0A0V7ZNC0_9CYAN</name>
<organism evidence="2 3">
    <name type="scientific">Mastigocoleus testarum BC008</name>
    <dbReference type="NCBI Taxonomy" id="371196"/>
    <lineage>
        <taxon>Bacteria</taxon>
        <taxon>Bacillati</taxon>
        <taxon>Cyanobacteriota</taxon>
        <taxon>Cyanophyceae</taxon>
        <taxon>Nostocales</taxon>
        <taxon>Hapalosiphonaceae</taxon>
        <taxon>Mastigocoleus</taxon>
    </lineage>
</organism>
<dbReference type="EMBL" id="LMTZ01000101">
    <property type="protein sequence ID" value="KST65953.1"/>
    <property type="molecule type" value="Genomic_DNA"/>
</dbReference>
<protein>
    <submittedName>
        <fullName evidence="2">Transposase</fullName>
    </submittedName>
</protein>
<keyword evidence="3" id="KW-1185">Reference proteome</keyword>
<evidence type="ECO:0000313" key="3">
    <source>
        <dbReference type="Proteomes" id="UP000053372"/>
    </source>
</evidence>
<reference evidence="2 3" key="1">
    <citation type="journal article" date="2015" name="Genome Announc.">
        <title>Draft Genome of the Euendolithic (true boring) Cyanobacterium Mastigocoleus testarum strain BC008.</title>
        <authorList>
            <person name="Guida B.S."/>
            <person name="Garcia-Pichel F."/>
        </authorList>
    </citation>
    <scope>NUCLEOTIDE SEQUENCE [LARGE SCALE GENOMIC DNA]</scope>
    <source>
        <strain evidence="2 3">BC008</strain>
    </source>
</reference>
<dbReference type="AlphaFoldDB" id="A0A0V7ZNC0"/>
<comment type="caution">
    <text evidence="2">The sequence shown here is derived from an EMBL/GenBank/DDBJ whole genome shotgun (WGS) entry which is preliminary data.</text>
</comment>
<dbReference type="Proteomes" id="UP000053372">
    <property type="component" value="Unassembled WGS sequence"/>
</dbReference>
<accession>A0A0V7ZNC0</accession>
<evidence type="ECO:0000313" key="1">
    <source>
        <dbReference type="EMBL" id="KST65424.1"/>
    </source>
</evidence>
<dbReference type="Pfam" id="PF13565">
    <property type="entry name" value="HTH_32"/>
    <property type="match status" value="1"/>
</dbReference>
<sequence length="142" mass="15868">MAKKYIVDLSEEELSYLQSVTRKGKHKARTITRAKILIMANEGCLDAAIASNLRVNVSTVERTREKFVVGGLEYAIKDRPHPRKPRKLDGKPEAFLIATACSTPPGGRTRWTMQLLADQLVSLGMVDSVSDETVRQTLKKTR</sequence>
<proteinExistence type="predicted"/>